<reference evidence="1" key="2">
    <citation type="submission" date="2023-04" db="EMBL/GenBank/DDBJ databases">
        <authorList>
            <person name="Bu L."/>
            <person name="Lu L."/>
            <person name="Laidemitt M.R."/>
            <person name="Zhang S.M."/>
            <person name="Mutuku M."/>
            <person name="Mkoji G."/>
            <person name="Steinauer M."/>
            <person name="Loker E.S."/>
        </authorList>
    </citation>
    <scope>NUCLEOTIDE SEQUENCE</scope>
    <source>
        <strain evidence="1">KasaAsao</strain>
        <tissue evidence="1">Whole Snail</tissue>
    </source>
</reference>
<gene>
    <name evidence="1" type="ORF">Bpfe_019255</name>
</gene>
<proteinExistence type="predicted"/>
<sequence>MSGLGETVGYTQLLPMLIALDRPDSGGVRLANSADVKVSAYNIRKTWPIEIGVVLSLELYRADDVRADDVGADDVGADDVRADEVRADDVRTDDVWADGVKADD</sequence>
<protein>
    <submittedName>
        <fullName evidence="1">Uncharacterized protein</fullName>
    </submittedName>
</protein>
<organism evidence="1 2">
    <name type="scientific">Biomphalaria pfeifferi</name>
    <name type="common">Bloodfluke planorb</name>
    <name type="synonym">Freshwater snail</name>
    <dbReference type="NCBI Taxonomy" id="112525"/>
    <lineage>
        <taxon>Eukaryota</taxon>
        <taxon>Metazoa</taxon>
        <taxon>Spiralia</taxon>
        <taxon>Lophotrochozoa</taxon>
        <taxon>Mollusca</taxon>
        <taxon>Gastropoda</taxon>
        <taxon>Heterobranchia</taxon>
        <taxon>Euthyneura</taxon>
        <taxon>Panpulmonata</taxon>
        <taxon>Hygrophila</taxon>
        <taxon>Lymnaeoidea</taxon>
        <taxon>Planorbidae</taxon>
        <taxon>Biomphalaria</taxon>
    </lineage>
</organism>
<evidence type="ECO:0000313" key="1">
    <source>
        <dbReference type="EMBL" id="KAK0051309.1"/>
    </source>
</evidence>
<name>A0AAD8BCE5_BIOPF</name>
<accession>A0AAD8BCE5</accession>
<dbReference type="AlphaFoldDB" id="A0AAD8BCE5"/>
<dbReference type="EMBL" id="JASAOG010000105">
    <property type="protein sequence ID" value="KAK0051309.1"/>
    <property type="molecule type" value="Genomic_DNA"/>
</dbReference>
<keyword evidence="2" id="KW-1185">Reference proteome</keyword>
<comment type="caution">
    <text evidence="1">The sequence shown here is derived from an EMBL/GenBank/DDBJ whole genome shotgun (WGS) entry which is preliminary data.</text>
</comment>
<feature type="non-terminal residue" evidence="1">
    <location>
        <position position="104"/>
    </location>
</feature>
<dbReference type="Proteomes" id="UP001233172">
    <property type="component" value="Unassembled WGS sequence"/>
</dbReference>
<evidence type="ECO:0000313" key="2">
    <source>
        <dbReference type="Proteomes" id="UP001233172"/>
    </source>
</evidence>
<reference evidence="1" key="1">
    <citation type="journal article" date="2023" name="PLoS Negl. Trop. Dis.">
        <title>A genome sequence for Biomphalaria pfeifferi, the major vector snail for the human-infecting parasite Schistosoma mansoni.</title>
        <authorList>
            <person name="Bu L."/>
            <person name="Lu L."/>
            <person name="Laidemitt M.R."/>
            <person name="Zhang S.M."/>
            <person name="Mutuku M."/>
            <person name="Mkoji G."/>
            <person name="Steinauer M."/>
            <person name="Loker E.S."/>
        </authorList>
    </citation>
    <scope>NUCLEOTIDE SEQUENCE</scope>
    <source>
        <strain evidence="1">KasaAsao</strain>
    </source>
</reference>